<dbReference type="PANTHER" id="PTHR34477:SF5">
    <property type="entry name" value="BSL5627 PROTEIN"/>
    <property type="match status" value="1"/>
</dbReference>
<reference evidence="3 4" key="1">
    <citation type="journal article" date="2016" name="Nat. Commun.">
        <title>Thousands of microbial genomes shed light on interconnected biogeochemical processes in an aquifer system.</title>
        <authorList>
            <person name="Anantharaman K."/>
            <person name="Brown C.T."/>
            <person name="Hug L.A."/>
            <person name="Sharon I."/>
            <person name="Castelle C.J."/>
            <person name="Probst A.J."/>
            <person name="Thomas B.C."/>
            <person name="Singh A."/>
            <person name="Wilkins M.J."/>
            <person name="Karaoz U."/>
            <person name="Brodie E.L."/>
            <person name="Williams K.H."/>
            <person name="Hubbard S.S."/>
            <person name="Banfield J.F."/>
        </authorList>
    </citation>
    <scope>NUCLEOTIDE SEQUENCE [LARGE SCALE GENOMIC DNA]</scope>
</reference>
<dbReference type="CDD" id="cd10449">
    <property type="entry name" value="GIY-YIG_SLX1_like"/>
    <property type="match status" value="1"/>
</dbReference>
<accession>A0A1F6B3J6</accession>
<dbReference type="InterPro" id="IPR035901">
    <property type="entry name" value="GIY-YIG_endonuc_sf"/>
</dbReference>
<dbReference type="InterPro" id="IPR050190">
    <property type="entry name" value="UPF0213_domain"/>
</dbReference>
<evidence type="ECO:0000259" key="2">
    <source>
        <dbReference type="PROSITE" id="PS50164"/>
    </source>
</evidence>
<dbReference type="Proteomes" id="UP000176450">
    <property type="component" value="Unassembled WGS sequence"/>
</dbReference>
<evidence type="ECO:0000313" key="3">
    <source>
        <dbReference type="EMBL" id="OGG31500.1"/>
    </source>
</evidence>
<dbReference type="SUPFAM" id="SSF82771">
    <property type="entry name" value="GIY-YIG endonuclease"/>
    <property type="match status" value="1"/>
</dbReference>
<comment type="similarity">
    <text evidence="1">Belongs to the UPF0213 family.</text>
</comment>
<dbReference type="InterPro" id="IPR000305">
    <property type="entry name" value="GIY-YIG_endonuc"/>
</dbReference>
<comment type="caution">
    <text evidence="3">The sequence shown here is derived from an EMBL/GenBank/DDBJ whole genome shotgun (WGS) entry which is preliminary data.</text>
</comment>
<name>A0A1F6B3J6_9BACT</name>
<proteinExistence type="inferred from homology"/>
<protein>
    <submittedName>
        <fullName evidence="3">Excinuclease ABC subunit C</fullName>
    </submittedName>
</protein>
<sequence length="78" mass="9408">MFYTYVLKSLKENKLYVGFCCDLKRRVIEHSKGKVDATRGRKPFKLVYYEACLDEKKAIKREKYFKTGFGRKYLIKRI</sequence>
<evidence type="ECO:0000313" key="4">
    <source>
        <dbReference type="Proteomes" id="UP000176450"/>
    </source>
</evidence>
<dbReference type="EMBL" id="MFJX01000009">
    <property type="protein sequence ID" value="OGG31500.1"/>
    <property type="molecule type" value="Genomic_DNA"/>
</dbReference>
<evidence type="ECO:0000256" key="1">
    <source>
        <dbReference type="ARBA" id="ARBA00007435"/>
    </source>
</evidence>
<dbReference type="Pfam" id="PF01541">
    <property type="entry name" value="GIY-YIG"/>
    <property type="match status" value="1"/>
</dbReference>
<dbReference type="AlphaFoldDB" id="A0A1F6B3J6"/>
<dbReference type="Gene3D" id="3.40.1440.10">
    <property type="entry name" value="GIY-YIG endonuclease"/>
    <property type="match status" value="1"/>
</dbReference>
<organism evidence="3 4">
    <name type="scientific">Candidatus Gottesmanbacteria bacterium RIFCSPLOWO2_01_FULL_46_9</name>
    <dbReference type="NCBI Taxonomy" id="1798394"/>
    <lineage>
        <taxon>Bacteria</taxon>
        <taxon>Candidatus Gottesmaniibacteriota</taxon>
    </lineage>
</organism>
<dbReference type="PANTHER" id="PTHR34477">
    <property type="entry name" value="UPF0213 PROTEIN YHBQ"/>
    <property type="match status" value="1"/>
</dbReference>
<gene>
    <name evidence="3" type="ORF">A3A63_01790</name>
</gene>
<feature type="domain" description="GIY-YIG" evidence="2">
    <location>
        <begin position="1"/>
        <end position="75"/>
    </location>
</feature>
<dbReference type="PROSITE" id="PS50164">
    <property type="entry name" value="GIY_YIG"/>
    <property type="match status" value="1"/>
</dbReference>